<gene>
    <name evidence="1" type="ORF">H1P_2770004</name>
</gene>
<evidence type="ECO:0000313" key="1">
    <source>
        <dbReference type="EMBL" id="VEP14631.1"/>
    </source>
</evidence>
<reference evidence="1 2" key="1">
    <citation type="submission" date="2019-01" db="EMBL/GenBank/DDBJ databases">
        <authorList>
            <person name="Brito A."/>
        </authorList>
    </citation>
    <scope>NUCLEOTIDE SEQUENCE [LARGE SCALE GENOMIC DNA]</scope>
    <source>
        <strain evidence="1">1</strain>
    </source>
</reference>
<dbReference type="AlphaFoldDB" id="A0A563VTN8"/>
<organism evidence="1 2">
    <name type="scientific">Hyella patelloides LEGE 07179</name>
    <dbReference type="NCBI Taxonomy" id="945734"/>
    <lineage>
        <taxon>Bacteria</taxon>
        <taxon>Bacillati</taxon>
        <taxon>Cyanobacteriota</taxon>
        <taxon>Cyanophyceae</taxon>
        <taxon>Pleurocapsales</taxon>
        <taxon>Hyellaceae</taxon>
        <taxon>Hyella</taxon>
    </lineage>
</organism>
<accession>A0A563VTN8</accession>
<dbReference type="Proteomes" id="UP000320055">
    <property type="component" value="Unassembled WGS sequence"/>
</dbReference>
<protein>
    <submittedName>
        <fullName evidence="1">Uncharacterized protein</fullName>
    </submittedName>
</protein>
<dbReference type="RefSeq" id="WP_144873349.1">
    <property type="nucleotide sequence ID" value="NZ_LR214020.1"/>
</dbReference>
<dbReference type="OrthoDB" id="466634at2"/>
<sequence>MRIIYRLKANELGDDFLEDLQKTYKDKEIEIIVYEVDETEYLLKSPTNQKRLFQAKNNIEQGVHLVNVNLNNLE</sequence>
<name>A0A563VTN8_9CYAN</name>
<keyword evidence="2" id="KW-1185">Reference proteome</keyword>
<dbReference type="Gene3D" id="6.10.250.330">
    <property type="match status" value="1"/>
</dbReference>
<proteinExistence type="predicted"/>
<evidence type="ECO:0000313" key="2">
    <source>
        <dbReference type="Proteomes" id="UP000320055"/>
    </source>
</evidence>
<dbReference type="EMBL" id="CAACVJ010000198">
    <property type="protein sequence ID" value="VEP14631.1"/>
    <property type="molecule type" value="Genomic_DNA"/>
</dbReference>